<dbReference type="InterPro" id="IPR001296">
    <property type="entry name" value="Glyco_trans_1"/>
</dbReference>
<dbReference type="PANTHER" id="PTHR45947:SF3">
    <property type="entry name" value="SULFOQUINOVOSYL TRANSFERASE SQD2"/>
    <property type="match status" value="1"/>
</dbReference>
<keyword evidence="3" id="KW-0808">Transferase</keyword>
<dbReference type="SUPFAM" id="SSF53756">
    <property type="entry name" value="UDP-Glycosyltransferase/glycogen phosphorylase"/>
    <property type="match status" value="1"/>
</dbReference>
<dbReference type="AlphaFoldDB" id="A0A1M4YE17"/>
<dbReference type="InterPro" id="IPR028098">
    <property type="entry name" value="Glyco_trans_4-like_N"/>
</dbReference>
<name>A0A1M4YE17_9CLOT</name>
<proteinExistence type="predicted"/>
<dbReference type="InterPro" id="IPR050194">
    <property type="entry name" value="Glycosyltransferase_grp1"/>
</dbReference>
<gene>
    <name evidence="3" type="ORF">SAMN02746091_01645</name>
</gene>
<feature type="domain" description="Glycosyltransferase subfamily 4-like N-terminal" evidence="2">
    <location>
        <begin position="69"/>
        <end position="167"/>
    </location>
</feature>
<dbReference type="GO" id="GO:0016757">
    <property type="term" value="F:glycosyltransferase activity"/>
    <property type="evidence" value="ECO:0007669"/>
    <property type="project" value="InterPro"/>
</dbReference>
<accession>A0A1M4YE17</accession>
<feature type="domain" description="Glycosyl transferase family 1" evidence="1">
    <location>
        <begin position="183"/>
        <end position="347"/>
    </location>
</feature>
<dbReference type="CDD" id="cd03801">
    <property type="entry name" value="GT4_PimA-like"/>
    <property type="match status" value="1"/>
</dbReference>
<dbReference type="EMBL" id="FQVG01000030">
    <property type="protein sequence ID" value="SHF04051.1"/>
    <property type="molecule type" value="Genomic_DNA"/>
</dbReference>
<dbReference type="Gene3D" id="3.40.50.2000">
    <property type="entry name" value="Glycogen Phosphorylase B"/>
    <property type="match status" value="2"/>
</dbReference>
<evidence type="ECO:0000313" key="4">
    <source>
        <dbReference type="Proteomes" id="UP000184423"/>
    </source>
</evidence>
<dbReference type="RefSeq" id="WP_027309098.1">
    <property type="nucleotide sequence ID" value="NZ_FQVG01000030.1"/>
</dbReference>
<reference evidence="4" key="1">
    <citation type="submission" date="2016-11" db="EMBL/GenBank/DDBJ databases">
        <authorList>
            <person name="Varghese N."/>
            <person name="Submissions S."/>
        </authorList>
    </citation>
    <scope>NUCLEOTIDE SEQUENCE [LARGE SCALE GENOMIC DNA]</scope>
    <source>
        <strain evidence="4">DSM 10124</strain>
    </source>
</reference>
<protein>
    <submittedName>
        <fullName evidence="3">Glycosyltransferase involved in cell wall bisynthesis</fullName>
    </submittedName>
</protein>
<sequence length="371" mass="42637">MNTHTLKRRFFLISNMYPDNEHPYFGIFVKNTENVLQDNGYKFTMKAVITEPNQKSIKKAKTYFNFYMNILKGIFNKDLFDLIYVHFISHSALPVIILKIITRKPLILNVHGSDVIIRGKIAKILSIFSYPLVRICDKIVVPSEYFKDVVKNKFKITDDKIVVYPSGGIDMTVFKPISTVNKKSKQENLVLGYVSRIEYGKGWDIFIKIIKELQQKHTDLFVKGIIIGEGKDKNKCIQMIKDYGLENNIEYLGGLSQKEISYYFNLFDIFVFPTRLEESLGLVGLEAMSCKTPVVGSKIGGIQTYIKNGINGYLANVDDVSNFVNIIENYINLSEEEKKRIIENAYKTAMEYDSNLVIKSFVNEIDKIAKE</sequence>
<dbReference type="PANTHER" id="PTHR45947">
    <property type="entry name" value="SULFOQUINOVOSYL TRANSFERASE SQD2"/>
    <property type="match status" value="1"/>
</dbReference>
<evidence type="ECO:0000259" key="2">
    <source>
        <dbReference type="Pfam" id="PF13439"/>
    </source>
</evidence>
<dbReference type="Proteomes" id="UP000184423">
    <property type="component" value="Unassembled WGS sequence"/>
</dbReference>
<dbReference type="Pfam" id="PF13439">
    <property type="entry name" value="Glyco_transf_4"/>
    <property type="match status" value="1"/>
</dbReference>
<evidence type="ECO:0000259" key="1">
    <source>
        <dbReference type="Pfam" id="PF00534"/>
    </source>
</evidence>
<dbReference type="Pfam" id="PF00534">
    <property type="entry name" value="Glycos_transf_1"/>
    <property type="match status" value="1"/>
</dbReference>
<organism evidence="3 4">
    <name type="scientific">Caloramator proteoclasticus DSM 10124</name>
    <dbReference type="NCBI Taxonomy" id="1121262"/>
    <lineage>
        <taxon>Bacteria</taxon>
        <taxon>Bacillati</taxon>
        <taxon>Bacillota</taxon>
        <taxon>Clostridia</taxon>
        <taxon>Eubacteriales</taxon>
        <taxon>Clostridiaceae</taxon>
        <taxon>Caloramator</taxon>
    </lineage>
</organism>
<keyword evidence="4" id="KW-1185">Reference proteome</keyword>
<evidence type="ECO:0000313" key="3">
    <source>
        <dbReference type="EMBL" id="SHF04051.1"/>
    </source>
</evidence>